<proteinExistence type="predicted"/>
<reference evidence="1 2" key="2">
    <citation type="journal article" date="2017" name="Front. Plant Sci.">
        <title>Gene Classification and Mining of Molecular Markers Useful in Red Clover (Trifolium pratense) Breeding.</title>
        <authorList>
            <person name="Istvanek J."/>
            <person name="Dluhosova J."/>
            <person name="Dluhos P."/>
            <person name="Patkova L."/>
            <person name="Nedelnik J."/>
            <person name="Repkova J."/>
        </authorList>
    </citation>
    <scope>NUCLEOTIDE SEQUENCE [LARGE SCALE GENOMIC DNA]</scope>
    <source>
        <strain evidence="2">cv. Tatra</strain>
        <tissue evidence="1">Young leaves</tissue>
    </source>
</reference>
<accession>A0A2K3KBH3</accession>
<reference evidence="1 2" key="1">
    <citation type="journal article" date="2014" name="Am. J. Bot.">
        <title>Genome assembly and annotation for red clover (Trifolium pratense; Fabaceae).</title>
        <authorList>
            <person name="Istvanek J."/>
            <person name="Jaros M."/>
            <person name="Krenek A."/>
            <person name="Repkova J."/>
        </authorList>
    </citation>
    <scope>NUCLEOTIDE SEQUENCE [LARGE SCALE GENOMIC DNA]</scope>
    <source>
        <strain evidence="2">cv. Tatra</strain>
        <tissue evidence="1">Young leaves</tissue>
    </source>
</reference>
<protein>
    <submittedName>
        <fullName evidence="1">Uncharacterized protein</fullName>
    </submittedName>
</protein>
<name>A0A2K3KBH3_TRIPR</name>
<evidence type="ECO:0000313" key="2">
    <source>
        <dbReference type="Proteomes" id="UP000236291"/>
    </source>
</evidence>
<dbReference type="AlphaFoldDB" id="A0A2K3KBH3"/>
<dbReference type="EMBL" id="ASHM01091024">
    <property type="protein sequence ID" value="PNX63650.1"/>
    <property type="molecule type" value="Genomic_DNA"/>
</dbReference>
<evidence type="ECO:0000313" key="1">
    <source>
        <dbReference type="EMBL" id="PNX63650.1"/>
    </source>
</evidence>
<feature type="non-terminal residue" evidence="1">
    <location>
        <position position="1"/>
    </location>
</feature>
<organism evidence="1 2">
    <name type="scientific">Trifolium pratense</name>
    <name type="common">Red clover</name>
    <dbReference type="NCBI Taxonomy" id="57577"/>
    <lineage>
        <taxon>Eukaryota</taxon>
        <taxon>Viridiplantae</taxon>
        <taxon>Streptophyta</taxon>
        <taxon>Embryophyta</taxon>
        <taxon>Tracheophyta</taxon>
        <taxon>Spermatophyta</taxon>
        <taxon>Magnoliopsida</taxon>
        <taxon>eudicotyledons</taxon>
        <taxon>Gunneridae</taxon>
        <taxon>Pentapetalae</taxon>
        <taxon>rosids</taxon>
        <taxon>fabids</taxon>
        <taxon>Fabales</taxon>
        <taxon>Fabaceae</taxon>
        <taxon>Papilionoideae</taxon>
        <taxon>50 kb inversion clade</taxon>
        <taxon>NPAAA clade</taxon>
        <taxon>Hologalegina</taxon>
        <taxon>IRL clade</taxon>
        <taxon>Trifolieae</taxon>
        <taxon>Trifolium</taxon>
    </lineage>
</organism>
<sequence>SALHIPPPWFFGVATTQSSCSVIDCRVGVPTFLFVPLRTLTRLAKSVGSGIELHQYPSFHRPIISGTRSRRHNYEFTLWSLWSYGGLQAWMTSDVVNLQNFDISSSSLLIFKQSGNGSGRSLVSGNRERE</sequence>
<comment type="caution">
    <text evidence="1">The sequence shown here is derived from an EMBL/GenBank/DDBJ whole genome shotgun (WGS) entry which is preliminary data.</text>
</comment>
<dbReference type="Proteomes" id="UP000236291">
    <property type="component" value="Unassembled WGS sequence"/>
</dbReference>
<gene>
    <name evidence="1" type="ORF">L195_g053611</name>
</gene>